<dbReference type="EMBL" id="CAJNOM010000174">
    <property type="protein sequence ID" value="CAF1179399.1"/>
    <property type="molecule type" value="Genomic_DNA"/>
</dbReference>
<feature type="region of interest" description="Disordered" evidence="1">
    <location>
        <begin position="170"/>
        <end position="189"/>
    </location>
</feature>
<evidence type="ECO:0000313" key="2">
    <source>
        <dbReference type="EMBL" id="CAF0872530.1"/>
    </source>
</evidence>
<evidence type="ECO:0000313" key="4">
    <source>
        <dbReference type="EMBL" id="CAF1234325.1"/>
    </source>
</evidence>
<evidence type="ECO:0000313" key="6">
    <source>
        <dbReference type="Proteomes" id="UP000663877"/>
    </source>
</evidence>
<dbReference type="AlphaFoldDB" id="A0A813XNN9"/>
<dbReference type="EMBL" id="CAJNOM010000211">
    <property type="protein sequence ID" value="CAF1234325.1"/>
    <property type="molecule type" value="Genomic_DNA"/>
</dbReference>
<gene>
    <name evidence="2" type="ORF">BJG266_LOCUS8977</name>
    <name evidence="3" type="ORF">QVE165_LOCUS24590</name>
    <name evidence="4" type="ORF">QVE165_LOCUS27610</name>
</gene>
<sequence>MNDTPLLLPLVMSNNCEPYLRHNKMNERKEKVMSNDHQRARQLKYHINQLLSELRMIESDNNIRPLEISINSQLTTISHEDDYCPYFSSKRKRATLHSTTNNENRKKSKFSFDLSARATSTPKSSPQEKKILLKPYHTSTPRRSKCHTILSPVPTNNMISLKRLLYNKKDKDQRHQHKRRHSAVPSSKRFTLRRLTPIEENPLFI</sequence>
<dbReference type="OrthoDB" id="9987234at2759"/>
<evidence type="ECO:0000313" key="5">
    <source>
        <dbReference type="Proteomes" id="UP000663832"/>
    </source>
</evidence>
<dbReference type="Proteomes" id="UP000663832">
    <property type="component" value="Unassembled WGS sequence"/>
</dbReference>
<evidence type="ECO:0000313" key="3">
    <source>
        <dbReference type="EMBL" id="CAF1179399.1"/>
    </source>
</evidence>
<protein>
    <submittedName>
        <fullName evidence="2">Uncharacterized protein</fullName>
    </submittedName>
</protein>
<name>A0A813XNN9_9BILA</name>
<proteinExistence type="predicted"/>
<organism evidence="2 6">
    <name type="scientific">Adineta steineri</name>
    <dbReference type="NCBI Taxonomy" id="433720"/>
    <lineage>
        <taxon>Eukaryota</taxon>
        <taxon>Metazoa</taxon>
        <taxon>Spiralia</taxon>
        <taxon>Gnathifera</taxon>
        <taxon>Rotifera</taxon>
        <taxon>Eurotatoria</taxon>
        <taxon>Bdelloidea</taxon>
        <taxon>Adinetida</taxon>
        <taxon>Adinetidae</taxon>
        <taxon>Adineta</taxon>
    </lineage>
</organism>
<dbReference type="Proteomes" id="UP000663877">
    <property type="component" value="Unassembled WGS sequence"/>
</dbReference>
<evidence type="ECO:0000256" key="1">
    <source>
        <dbReference type="SAM" id="MobiDB-lite"/>
    </source>
</evidence>
<reference evidence="2" key="1">
    <citation type="submission" date="2021-02" db="EMBL/GenBank/DDBJ databases">
        <authorList>
            <person name="Nowell W R."/>
        </authorList>
    </citation>
    <scope>NUCLEOTIDE SEQUENCE</scope>
</reference>
<dbReference type="EMBL" id="CAJNOI010000029">
    <property type="protein sequence ID" value="CAF0872530.1"/>
    <property type="molecule type" value="Genomic_DNA"/>
</dbReference>
<comment type="caution">
    <text evidence="2">The sequence shown here is derived from an EMBL/GenBank/DDBJ whole genome shotgun (WGS) entry which is preliminary data.</text>
</comment>
<feature type="region of interest" description="Disordered" evidence="1">
    <location>
        <begin position="95"/>
        <end position="129"/>
    </location>
</feature>
<keyword evidence="5" id="KW-1185">Reference proteome</keyword>
<accession>A0A813XNN9</accession>